<keyword evidence="3" id="KW-1185">Reference proteome</keyword>
<dbReference type="OrthoDB" id="145984at2157"/>
<dbReference type="InterPro" id="IPR032710">
    <property type="entry name" value="NTF2-like_dom_sf"/>
</dbReference>
<feature type="domain" description="SnoaL-like" evidence="1">
    <location>
        <begin position="7"/>
        <end position="102"/>
    </location>
</feature>
<evidence type="ECO:0000313" key="3">
    <source>
        <dbReference type="Proteomes" id="UP000066737"/>
    </source>
</evidence>
<proteinExistence type="predicted"/>
<evidence type="ECO:0000259" key="1">
    <source>
        <dbReference type="Pfam" id="PF12680"/>
    </source>
</evidence>
<gene>
    <name evidence="2" type="ORF">HHUB_3365</name>
</gene>
<dbReference type="AlphaFoldDB" id="A0A0U5H4B0"/>
<dbReference type="RefSeq" id="WP_197570623.1">
    <property type="nucleotide sequence ID" value="NZ_CEML01000001.1"/>
</dbReference>
<accession>A0A0U5H4B0</accession>
<dbReference type="InterPro" id="IPR037401">
    <property type="entry name" value="SnoaL-like"/>
</dbReference>
<dbReference type="KEGG" id="hhb:Hhub_3365"/>
<name>A0A0U5H4B0_9EURY</name>
<dbReference type="Pfam" id="PF12680">
    <property type="entry name" value="SnoaL_2"/>
    <property type="match status" value="1"/>
</dbReference>
<dbReference type="Gene3D" id="3.10.450.50">
    <property type="match status" value="1"/>
</dbReference>
<dbReference type="Proteomes" id="UP000066737">
    <property type="component" value="Chromosome I"/>
</dbReference>
<sequence length="121" mass="12950">MDDAALARAYYDAIDAGDYDALRGVLAPDFEHVRPDVTLSGREAFVSFMREDRPRTDTRHAVDAIYEGAEGVAVHGRLLAADDGRELFTFVDAFDTADGEIVGLTTYAGAIDSTAGNTSSS</sequence>
<dbReference type="SUPFAM" id="SSF54427">
    <property type="entry name" value="NTF2-like"/>
    <property type="match status" value="1"/>
</dbReference>
<evidence type="ECO:0000313" key="2">
    <source>
        <dbReference type="EMBL" id="CQH61084.1"/>
    </source>
</evidence>
<reference evidence="3" key="1">
    <citation type="journal article" date="2016" name="Environ. Microbiol.">
        <title>The complete genome of a viable archaeum isolated from 123-million-year-old rock salt.</title>
        <authorList>
            <person name="Jaakkola S.T."/>
            <person name="Pfeiffer F."/>
            <person name="Ravantti J.J."/>
            <person name="Guo Q."/>
            <person name="Liu Y."/>
            <person name="Chen X."/>
            <person name="Ma H."/>
            <person name="Yang C."/>
            <person name="Oksanen H.M."/>
            <person name="Bamford D.H."/>
        </authorList>
    </citation>
    <scope>NUCLEOTIDE SEQUENCE</scope>
    <source>
        <strain evidence="3">JI20-1</strain>
    </source>
</reference>
<dbReference type="STRING" id="1407499.HHUB_3365"/>
<protein>
    <submittedName>
        <fullName evidence="2">DUF1486 family protein</fullName>
    </submittedName>
</protein>
<dbReference type="GeneID" id="91108043"/>
<dbReference type="EMBL" id="LN831302">
    <property type="protein sequence ID" value="CQH61084.1"/>
    <property type="molecule type" value="Genomic_DNA"/>
</dbReference>
<organism evidence="2 3">
    <name type="scientific">Halobacterium hubeiense</name>
    <dbReference type="NCBI Taxonomy" id="1407499"/>
    <lineage>
        <taxon>Archaea</taxon>
        <taxon>Methanobacteriati</taxon>
        <taxon>Methanobacteriota</taxon>
        <taxon>Stenosarchaea group</taxon>
        <taxon>Halobacteria</taxon>
        <taxon>Halobacteriales</taxon>
        <taxon>Halobacteriaceae</taxon>
        <taxon>Halobacterium</taxon>
    </lineage>
</organism>